<evidence type="ECO:0000259" key="6">
    <source>
        <dbReference type="PROSITE" id="PS50893"/>
    </source>
</evidence>
<feature type="domain" description="ABC transporter" evidence="6">
    <location>
        <begin position="6"/>
        <end position="232"/>
    </location>
</feature>
<dbReference type="GO" id="GO:0016887">
    <property type="term" value="F:ATP hydrolysis activity"/>
    <property type="evidence" value="ECO:0007669"/>
    <property type="project" value="InterPro"/>
</dbReference>
<sequence length="283" mass="30426">MTGPVVTVRGLRRSYGPVVALEGIDLDIQEGEVVALLGPNGAGKTTTVEILEGHRRRDAGEVSVLGVDPWRAPSSWRYGIGIVLQEASDAGELTVLETLRHFGGYFPSPHDPTDLLRKVGLAEAAGRRVRTLSGGQRRRLDVAVGVVGRPRLLFLDEPTTGFDPQARRQFWELVRGLRDEQGTTVLLTTHYLEEAEALADRVVVIADGVVRADGDPATLGGRMSGEATVSWLENAEARSARTADPGAFVNELVARLGPSVPGLTVSRPRLEDVYLDLVGGNKP</sequence>
<dbReference type="SUPFAM" id="SSF52540">
    <property type="entry name" value="P-loop containing nucleoside triphosphate hydrolases"/>
    <property type="match status" value="1"/>
</dbReference>
<evidence type="ECO:0000256" key="2">
    <source>
        <dbReference type="ARBA" id="ARBA00022448"/>
    </source>
</evidence>
<keyword evidence="5" id="KW-0046">Antibiotic resistance</keyword>
<dbReference type="PANTHER" id="PTHR42711:SF17">
    <property type="entry name" value="ABC TRANSPORTER ATP-BINDING PROTEIN"/>
    <property type="match status" value="1"/>
</dbReference>
<reference evidence="7 8" key="1">
    <citation type="submission" date="2016-06" db="EMBL/GenBank/DDBJ databases">
        <authorList>
            <person name="Kjaerup R.B."/>
            <person name="Dalgaard T.S."/>
            <person name="Juul-Madsen H.R."/>
        </authorList>
    </citation>
    <scope>NUCLEOTIDE SEQUENCE [LARGE SCALE GENOMIC DNA]</scope>
    <source>
        <strain evidence="7 8">DSM 43913</strain>
    </source>
</reference>
<dbReference type="PROSITE" id="PS00211">
    <property type="entry name" value="ABC_TRANSPORTER_1"/>
    <property type="match status" value="1"/>
</dbReference>
<organism evidence="7 8">
    <name type="scientific">Micromonospora echinofusca</name>
    <dbReference type="NCBI Taxonomy" id="47858"/>
    <lineage>
        <taxon>Bacteria</taxon>
        <taxon>Bacillati</taxon>
        <taxon>Actinomycetota</taxon>
        <taxon>Actinomycetes</taxon>
        <taxon>Micromonosporales</taxon>
        <taxon>Micromonosporaceae</taxon>
        <taxon>Micromonospora</taxon>
    </lineage>
</organism>
<evidence type="ECO:0000256" key="4">
    <source>
        <dbReference type="ARBA" id="ARBA00022840"/>
    </source>
</evidence>
<gene>
    <name evidence="7" type="ORF">GA0070610_5175</name>
</gene>
<protein>
    <submittedName>
        <fullName evidence="7">ABC-2 type transport system ATP-binding protein</fullName>
    </submittedName>
</protein>
<dbReference type="Proteomes" id="UP000198251">
    <property type="component" value="Chromosome I"/>
</dbReference>
<keyword evidence="8" id="KW-1185">Reference proteome</keyword>
<dbReference type="Pfam" id="PF00005">
    <property type="entry name" value="ABC_tran"/>
    <property type="match status" value="1"/>
</dbReference>
<evidence type="ECO:0000256" key="5">
    <source>
        <dbReference type="ARBA" id="ARBA00023251"/>
    </source>
</evidence>
<keyword evidence="4 7" id="KW-0067">ATP-binding</keyword>
<dbReference type="GO" id="GO:0005524">
    <property type="term" value="F:ATP binding"/>
    <property type="evidence" value="ECO:0007669"/>
    <property type="project" value="UniProtKB-KW"/>
</dbReference>
<name>A0A1C5GGX6_MICEH</name>
<dbReference type="GO" id="GO:0005886">
    <property type="term" value="C:plasma membrane"/>
    <property type="evidence" value="ECO:0007669"/>
    <property type="project" value="UniProtKB-SubCell"/>
</dbReference>
<dbReference type="InterPro" id="IPR027417">
    <property type="entry name" value="P-loop_NTPase"/>
</dbReference>
<comment type="subcellular location">
    <subcellularLocation>
        <location evidence="1">Cell membrane</location>
        <topology evidence="1">Peripheral membrane protein</topology>
    </subcellularLocation>
</comment>
<dbReference type="PROSITE" id="PS50893">
    <property type="entry name" value="ABC_TRANSPORTER_2"/>
    <property type="match status" value="1"/>
</dbReference>
<dbReference type="GO" id="GO:0046677">
    <property type="term" value="P:response to antibiotic"/>
    <property type="evidence" value="ECO:0007669"/>
    <property type="project" value="UniProtKB-KW"/>
</dbReference>
<dbReference type="Gene3D" id="3.40.50.300">
    <property type="entry name" value="P-loop containing nucleotide triphosphate hydrolases"/>
    <property type="match status" value="1"/>
</dbReference>
<proteinExistence type="predicted"/>
<dbReference type="GeneID" id="95804845"/>
<dbReference type="InterPro" id="IPR003439">
    <property type="entry name" value="ABC_transporter-like_ATP-bd"/>
</dbReference>
<evidence type="ECO:0000313" key="8">
    <source>
        <dbReference type="Proteomes" id="UP000198251"/>
    </source>
</evidence>
<dbReference type="EMBL" id="LT607733">
    <property type="protein sequence ID" value="SCG18822.1"/>
    <property type="molecule type" value="Genomic_DNA"/>
</dbReference>
<evidence type="ECO:0000256" key="1">
    <source>
        <dbReference type="ARBA" id="ARBA00004202"/>
    </source>
</evidence>
<dbReference type="InterPro" id="IPR003593">
    <property type="entry name" value="AAA+_ATPase"/>
</dbReference>
<evidence type="ECO:0000313" key="7">
    <source>
        <dbReference type="EMBL" id="SCG18822.1"/>
    </source>
</evidence>
<dbReference type="AlphaFoldDB" id="A0A1C5GGX6"/>
<evidence type="ECO:0000256" key="3">
    <source>
        <dbReference type="ARBA" id="ARBA00022741"/>
    </source>
</evidence>
<keyword evidence="3" id="KW-0547">Nucleotide-binding</keyword>
<dbReference type="InterPro" id="IPR017871">
    <property type="entry name" value="ABC_transporter-like_CS"/>
</dbReference>
<keyword evidence="2" id="KW-0813">Transport</keyword>
<dbReference type="PANTHER" id="PTHR42711">
    <property type="entry name" value="ABC TRANSPORTER ATP-BINDING PROTEIN"/>
    <property type="match status" value="1"/>
</dbReference>
<accession>A0A1C5GGX6</accession>
<dbReference type="RefSeq" id="WP_089002377.1">
    <property type="nucleotide sequence ID" value="NZ_LT607733.1"/>
</dbReference>
<dbReference type="CDD" id="cd03230">
    <property type="entry name" value="ABC_DR_subfamily_A"/>
    <property type="match status" value="1"/>
</dbReference>
<dbReference type="InterPro" id="IPR050763">
    <property type="entry name" value="ABC_transporter_ATP-binding"/>
</dbReference>
<dbReference type="SMART" id="SM00382">
    <property type="entry name" value="AAA"/>
    <property type="match status" value="1"/>
</dbReference>